<feature type="transmembrane region" description="Helical" evidence="6">
    <location>
        <begin position="125"/>
        <end position="144"/>
    </location>
</feature>
<evidence type="ECO:0000256" key="6">
    <source>
        <dbReference type="SAM" id="Phobius"/>
    </source>
</evidence>
<feature type="domain" description="DUF202" evidence="7">
    <location>
        <begin position="42"/>
        <end position="106"/>
    </location>
</feature>
<evidence type="ECO:0000256" key="2">
    <source>
        <dbReference type="ARBA" id="ARBA00022692"/>
    </source>
</evidence>
<evidence type="ECO:0000313" key="9">
    <source>
        <dbReference type="Proteomes" id="UP000431922"/>
    </source>
</evidence>
<dbReference type="Proteomes" id="UP000431922">
    <property type="component" value="Unassembled WGS sequence"/>
</dbReference>
<evidence type="ECO:0000259" key="7">
    <source>
        <dbReference type="Pfam" id="PF02656"/>
    </source>
</evidence>
<keyword evidence="4 6" id="KW-0472">Membrane</keyword>
<keyword evidence="3 6" id="KW-1133">Transmembrane helix</keyword>
<name>A0A845B5P5_9SPHN</name>
<dbReference type="AlphaFoldDB" id="A0A845B5P5"/>
<evidence type="ECO:0000256" key="5">
    <source>
        <dbReference type="SAM" id="MobiDB-lite"/>
    </source>
</evidence>
<dbReference type="InterPro" id="IPR003807">
    <property type="entry name" value="DUF202"/>
</dbReference>
<accession>A0A845B5P5</accession>
<reference evidence="8 9" key="1">
    <citation type="submission" date="2019-12" db="EMBL/GenBank/DDBJ databases">
        <title>Genomic-based taxomic classification of the family Erythrobacteraceae.</title>
        <authorList>
            <person name="Xu L."/>
        </authorList>
    </citation>
    <scope>NUCLEOTIDE SEQUENCE [LARGE SCALE GENOMIC DNA]</scope>
    <source>
        <strain evidence="8 9">KCTC 42453</strain>
    </source>
</reference>
<dbReference type="EMBL" id="WTYL01000002">
    <property type="protein sequence ID" value="MXP44757.1"/>
    <property type="molecule type" value="Genomic_DNA"/>
</dbReference>
<dbReference type="OrthoDB" id="582337at2"/>
<organism evidence="8 9">
    <name type="scientific">Allopontixanthobacter sediminis</name>
    <dbReference type="NCBI Taxonomy" id="1689985"/>
    <lineage>
        <taxon>Bacteria</taxon>
        <taxon>Pseudomonadati</taxon>
        <taxon>Pseudomonadota</taxon>
        <taxon>Alphaproteobacteria</taxon>
        <taxon>Sphingomonadales</taxon>
        <taxon>Erythrobacteraceae</taxon>
        <taxon>Allopontixanthobacter</taxon>
    </lineage>
</organism>
<evidence type="ECO:0000256" key="3">
    <source>
        <dbReference type="ARBA" id="ARBA00022989"/>
    </source>
</evidence>
<evidence type="ECO:0000313" key="8">
    <source>
        <dbReference type="EMBL" id="MXP44757.1"/>
    </source>
</evidence>
<dbReference type="GO" id="GO:0012505">
    <property type="term" value="C:endomembrane system"/>
    <property type="evidence" value="ECO:0007669"/>
    <property type="project" value="UniProtKB-SubCell"/>
</dbReference>
<dbReference type="Pfam" id="PF02656">
    <property type="entry name" value="DUF202"/>
    <property type="match status" value="1"/>
</dbReference>
<keyword evidence="9" id="KW-1185">Reference proteome</keyword>
<sequence length="145" mass="16055">MSDSRKDPDPSDDHDRGEADRSTPNNKNEELADHRTDWAEDRTILALERTFAGWMRTAFAAIGIGLGFRALFGELEPPWLARAIATLFIALAIVLAISAERRTCRAFARLSAHAVDTPDLPKLRWLAYSVSIGAAVLIAALWVLR</sequence>
<feature type="region of interest" description="Disordered" evidence="5">
    <location>
        <begin position="1"/>
        <end position="33"/>
    </location>
</feature>
<gene>
    <name evidence="8" type="ORF">GRI65_09845</name>
</gene>
<evidence type="ECO:0000256" key="1">
    <source>
        <dbReference type="ARBA" id="ARBA00004127"/>
    </source>
</evidence>
<comment type="caution">
    <text evidence="8">The sequence shown here is derived from an EMBL/GenBank/DDBJ whole genome shotgun (WGS) entry which is preliminary data.</text>
</comment>
<keyword evidence="2 6" id="KW-0812">Transmembrane</keyword>
<evidence type="ECO:0000256" key="4">
    <source>
        <dbReference type="ARBA" id="ARBA00023136"/>
    </source>
</evidence>
<proteinExistence type="predicted"/>
<comment type="subcellular location">
    <subcellularLocation>
        <location evidence="1">Endomembrane system</location>
        <topology evidence="1">Multi-pass membrane protein</topology>
    </subcellularLocation>
</comment>
<protein>
    <submittedName>
        <fullName evidence="8">DUF202 domain-containing protein</fullName>
    </submittedName>
</protein>
<feature type="transmembrane region" description="Helical" evidence="6">
    <location>
        <begin position="51"/>
        <end position="72"/>
    </location>
</feature>
<dbReference type="RefSeq" id="WP_160756312.1">
    <property type="nucleotide sequence ID" value="NZ_WTYL01000002.1"/>
</dbReference>
<feature type="transmembrane region" description="Helical" evidence="6">
    <location>
        <begin position="79"/>
        <end position="99"/>
    </location>
</feature>